<evidence type="ECO:0000313" key="1">
    <source>
        <dbReference type="EMBL" id="RRT45736.1"/>
    </source>
</evidence>
<dbReference type="EMBL" id="AMZH03015634">
    <property type="protein sequence ID" value="RRT45736.1"/>
    <property type="molecule type" value="Genomic_DNA"/>
</dbReference>
<dbReference type="AlphaFoldDB" id="A0A426Y1W8"/>
<protein>
    <submittedName>
        <fullName evidence="1">Uncharacterized protein</fullName>
    </submittedName>
</protein>
<name>A0A426Y1W8_ENSVE</name>
<dbReference type="Proteomes" id="UP000287651">
    <property type="component" value="Unassembled WGS sequence"/>
</dbReference>
<comment type="caution">
    <text evidence="1">The sequence shown here is derived from an EMBL/GenBank/DDBJ whole genome shotgun (WGS) entry which is preliminary data.</text>
</comment>
<gene>
    <name evidence="1" type="ORF">B296_00030199</name>
</gene>
<sequence>MVLMSDYRVHLIFNSLPREDHRGLGTRCFPAMSCTIGLISLMCSPHKEGIAGTRYLDGVGTRIGIKLFRFLHRPPVAELEEGERKGSHLLPLVRSETMESVD</sequence>
<reference evidence="1 2" key="1">
    <citation type="journal article" date="2014" name="Agronomy (Basel)">
        <title>A Draft Genome Sequence for Ensete ventricosum, the Drought-Tolerant Tree Against Hunger.</title>
        <authorList>
            <person name="Harrison J."/>
            <person name="Moore K.A."/>
            <person name="Paszkiewicz K."/>
            <person name="Jones T."/>
            <person name="Grant M."/>
            <person name="Ambacheew D."/>
            <person name="Muzemil S."/>
            <person name="Studholme D.J."/>
        </authorList>
    </citation>
    <scope>NUCLEOTIDE SEQUENCE [LARGE SCALE GENOMIC DNA]</scope>
</reference>
<proteinExistence type="predicted"/>
<evidence type="ECO:0000313" key="2">
    <source>
        <dbReference type="Proteomes" id="UP000287651"/>
    </source>
</evidence>
<accession>A0A426Y1W8</accession>
<organism evidence="1 2">
    <name type="scientific">Ensete ventricosum</name>
    <name type="common">Abyssinian banana</name>
    <name type="synonym">Musa ensete</name>
    <dbReference type="NCBI Taxonomy" id="4639"/>
    <lineage>
        <taxon>Eukaryota</taxon>
        <taxon>Viridiplantae</taxon>
        <taxon>Streptophyta</taxon>
        <taxon>Embryophyta</taxon>
        <taxon>Tracheophyta</taxon>
        <taxon>Spermatophyta</taxon>
        <taxon>Magnoliopsida</taxon>
        <taxon>Liliopsida</taxon>
        <taxon>Zingiberales</taxon>
        <taxon>Musaceae</taxon>
        <taxon>Ensete</taxon>
    </lineage>
</organism>